<dbReference type="AlphaFoldDB" id="A0A183M2B2"/>
<proteinExistence type="predicted"/>
<gene>
    <name evidence="1" type="ORF">SMRZ_LOCUS10187</name>
</gene>
<reference evidence="1 2" key="1">
    <citation type="submission" date="2018-11" db="EMBL/GenBank/DDBJ databases">
        <authorList>
            <consortium name="Pathogen Informatics"/>
        </authorList>
    </citation>
    <scope>NUCLEOTIDE SEQUENCE [LARGE SCALE GENOMIC DNA]</scope>
    <source>
        <strain evidence="1 2">Zambia</strain>
    </source>
</reference>
<dbReference type="Pfam" id="PF14911">
    <property type="entry name" value="MMS22L_C"/>
    <property type="match status" value="1"/>
</dbReference>
<evidence type="ECO:0000313" key="1">
    <source>
        <dbReference type="EMBL" id="VDO89304.1"/>
    </source>
</evidence>
<keyword evidence="2" id="KW-1185">Reference proteome</keyword>
<evidence type="ECO:0000313" key="2">
    <source>
        <dbReference type="Proteomes" id="UP000277204"/>
    </source>
</evidence>
<organism evidence="1 2">
    <name type="scientific">Schistosoma margrebowiei</name>
    <dbReference type="NCBI Taxonomy" id="48269"/>
    <lineage>
        <taxon>Eukaryota</taxon>
        <taxon>Metazoa</taxon>
        <taxon>Spiralia</taxon>
        <taxon>Lophotrochozoa</taxon>
        <taxon>Platyhelminthes</taxon>
        <taxon>Trematoda</taxon>
        <taxon>Digenea</taxon>
        <taxon>Strigeidida</taxon>
        <taxon>Schistosomatoidea</taxon>
        <taxon>Schistosomatidae</taxon>
        <taxon>Schistosoma</taxon>
    </lineage>
</organism>
<name>A0A183M2B2_9TREM</name>
<protein>
    <submittedName>
        <fullName evidence="1">Uncharacterized protein</fullName>
    </submittedName>
</protein>
<accession>A0A183M2B2</accession>
<dbReference type="InterPro" id="IPR029424">
    <property type="entry name" value="MMS22L_C"/>
</dbReference>
<sequence>MNPSIDFSFHFSIMEAFYGTSSTIKELVIILNSSKKETSTVAWLFFVALLTYCLFVRTVNSFSTESHDDFVFPSFISEIRAYLPKQITISTISNLDPETIFINIAAYFDELSVKVHVSVPFPNLDNDFRDPKIEIIWHSLTFQARMLFKSIFVEYIGRLSEFICTCCSVSSSAQESGFGLSHTTQNSFLKPEDLCGSGYRVAGMLIRHCSMLLYSPVTTEGSVSSFEKLVDHFFLPRQLYETQDPNRFSTLNESDIFPCYVMESMQEQLPEFTRGIAQLNWKNDPYLCRIIKDIVKIHYKHLGPGAIASMVLNSPTLDFRTHILQFATYDQIIYLTESKALSISGCEQVTCQRNILSNVGLKALFFKALVS</sequence>
<dbReference type="EMBL" id="UZAI01005152">
    <property type="protein sequence ID" value="VDO89304.1"/>
    <property type="molecule type" value="Genomic_DNA"/>
</dbReference>
<dbReference type="Proteomes" id="UP000277204">
    <property type="component" value="Unassembled WGS sequence"/>
</dbReference>